<evidence type="ECO:0000256" key="1">
    <source>
        <dbReference type="SAM" id="MobiDB-lite"/>
    </source>
</evidence>
<feature type="compositionally biased region" description="Basic and acidic residues" evidence="1">
    <location>
        <begin position="53"/>
        <end position="68"/>
    </location>
</feature>
<sequence length="68" mass="8025">MRATTGINWAKILLFYPRQRAFDDGEADVYGNFTRRHRSYWILGCILGPNDSKSFEETEREKQAKVRN</sequence>
<dbReference type="AlphaFoldDB" id="A0A2G9V2R7"/>
<reference evidence="2 3" key="1">
    <citation type="submission" date="2015-09" db="EMBL/GenBank/DDBJ databases">
        <title>Draft genome of the parasitic nematode Teladorsagia circumcincta isolate WARC Sus (inbred).</title>
        <authorList>
            <person name="Mitreva M."/>
        </authorList>
    </citation>
    <scope>NUCLEOTIDE SEQUENCE [LARGE SCALE GENOMIC DNA]</scope>
    <source>
        <strain evidence="2 3">S</strain>
    </source>
</reference>
<proteinExistence type="predicted"/>
<gene>
    <name evidence="2" type="ORF">TELCIR_01135</name>
</gene>
<dbReference type="EMBL" id="KZ345029">
    <property type="protein sequence ID" value="PIO76791.1"/>
    <property type="molecule type" value="Genomic_DNA"/>
</dbReference>
<accession>A0A2G9V2R7</accession>
<feature type="region of interest" description="Disordered" evidence="1">
    <location>
        <begin position="49"/>
        <end position="68"/>
    </location>
</feature>
<evidence type="ECO:0000313" key="2">
    <source>
        <dbReference type="EMBL" id="PIO76791.1"/>
    </source>
</evidence>
<keyword evidence="3" id="KW-1185">Reference proteome</keyword>
<dbReference type="Proteomes" id="UP000230423">
    <property type="component" value="Unassembled WGS sequence"/>
</dbReference>
<name>A0A2G9V2R7_TELCI</name>
<dbReference type="OrthoDB" id="5858292at2759"/>
<organism evidence="2 3">
    <name type="scientific">Teladorsagia circumcincta</name>
    <name type="common">Brown stomach worm</name>
    <name type="synonym">Ostertagia circumcincta</name>
    <dbReference type="NCBI Taxonomy" id="45464"/>
    <lineage>
        <taxon>Eukaryota</taxon>
        <taxon>Metazoa</taxon>
        <taxon>Ecdysozoa</taxon>
        <taxon>Nematoda</taxon>
        <taxon>Chromadorea</taxon>
        <taxon>Rhabditida</taxon>
        <taxon>Rhabditina</taxon>
        <taxon>Rhabditomorpha</taxon>
        <taxon>Strongyloidea</taxon>
        <taxon>Trichostrongylidae</taxon>
        <taxon>Teladorsagia</taxon>
    </lineage>
</organism>
<evidence type="ECO:0000313" key="3">
    <source>
        <dbReference type="Proteomes" id="UP000230423"/>
    </source>
</evidence>
<protein>
    <submittedName>
        <fullName evidence="2">Uncharacterized protein</fullName>
    </submittedName>
</protein>